<dbReference type="PANTHER" id="PTHR31029">
    <property type="entry name" value="CYCLIN-DEPENDENT KINASE-LIKE PROTEIN"/>
    <property type="match status" value="1"/>
</dbReference>
<proteinExistence type="predicted"/>
<dbReference type="AlphaFoldDB" id="A0A8T2SXN4"/>
<dbReference type="OrthoDB" id="785851at2759"/>
<dbReference type="EMBL" id="CM035421">
    <property type="protein sequence ID" value="KAH7387032.1"/>
    <property type="molecule type" value="Genomic_DNA"/>
</dbReference>
<reference evidence="3" key="1">
    <citation type="submission" date="2021-08" db="EMBL/GenBank/DDBJ databases">
        <title>WGS assembly of Ceratopteris richardii.</title>
        <authorList>
            <person name="Marchant D.B."/>
            <person name="Chen G."/>
            <person name="Jenkins J."/>
            <person name="Shu S."/>
            <person name="Leebens-Mack J."/>
            <person name="Grimwood J."/>
            <person name="Schmutz J."/>
            <person name="Soltis P."/>
            <person name="Soltis D."/>
            <person name="Chen Z.-H."/>
        </authorList>
    </citation>
    <scope>NUCLEOTIDE SEQUENCE</scope>
    <source>
        <strain evidence="3">Whitten #5841</strain>
        <tissue evidence="3">Leaf</tissue>
    </source>
</reference>
<name>A0A8T2SXN4_CERRI</name>
<keyword evidence="4" id="KW-1185">Reference proteome</keyword>
<evidence type="ECO:0000259" key="2">
    <source>
        <dbReference type="Pfam" id="PF24994"/>
    </source>
</evidence>
<feature type="region of interest" description="Disordered" evidence="1">
    <location>
        <begin position="1"/>
        <end position="43"/>
    </location>
</feature>
<dbReference type="OMA" id="PNSEACH"/>
<feature type="domain" description="GIL1/IRKI C-terminal" evidence="2">
    <location>
        <begin position="415"/>
        <end position="472"/>
    </location>
</feature>
<gene>
    <name evidence="3" type="ORF">KP509_16G001300</name>
</gene>
<evidence type="ECO:0000256" key="1">
    <source>
        <dbReference type="SAM" id="MobiDB-lite"/>
    </source>
</evidence>
<accession>A0A8T2SXN4</accession>
<evidence type="ECO:0000313" key="4">
    <source>
        <dbReference type="Proteomes" id="UP000825935"/>
    </source>
</evidence>
<dbReference type="Proteomes" id="UP000825935">
    <property type="component" value="Chromosome 16"/>
</dbReference>
<dbReference type="PANTHER" id="PTHR31029:SF4">
    <property type="entry name" value="CYCLIN-DEPENDENT KINASE-LIKE PROTEIN"/>
    <property type="match status" value="1"/>
</dbReference>
<comment type="caution">
    <text evidence="3">The sequence shown here is derived from an EMBL/GenBank/DDBJ whole genome shotgun (WGS) entry which is preliminary data.</text>
</comment>
<dbReference type="InterPro" id="IPR042316">
    <property type="entry name" value="IRKI-like"/>
</dbReference>
<organism evidence="3 4">
    <name type="scientific">Ceratopteris richardii</name>
    <name type="common">Triangle waterfern</name>
    <dbReference type="NCBI Taxonomy" id="49495"/>
    <lineage>
        <taxon>Eukaryota</taxon>
        <taxon>Viridiplantae</taxon>
        <taxon>Streptophyta</taxon>
        <taxon>Embryophyta</taxon>
        <taxon>Tracheophyta</taxon>
        <taxon>Polypodiopsida</taxon>
        <taxon>Polypodiidae</taxon>
        <taxon>Polypodiales</taxon>
        <taxon>Pteridineae</taxon>
        <taxon>Pteridaceae</taxon>
        <taxon>Parkerioideae</taxon>
        <taxon>Ceratopteris</taxon>
    </lineage>
</organism>
<protein>
    <recommendedName>
        <fullName evidence="2">GIL1/IRKI C-terminal domain-containing protein</fullName>
    </recommendedName>
</protein>
<dbReference type="InterPro" id="IPR056813">
    <property type="entry name" value="GIL1_IRKI_C"/>
</dbReference>
<sequence length="478" mass="53771">METAQAVPVSSKSLIRSSSQNRNKSRSRSKRTSSDEVIPDPPVVSALAMAPEEKPESPGHETKLEEFLYGKSTGNSHGLHSPISLICNIFTCWSRDRSKSSSFKDISGRPRINSFATAALLEQNRLQQEALVESQETRDMWEWQMEQQRLITCQEYGLVERNCLEIDPLVRSGLFEGVHGGRQRVQHSNAANDAEVLKQEDFADPNSEACHVGSESSGNSTVHSQFNHVPHEIGEVNSAVMLLFEAALLRCRSEINVFCRVYMQQMVSSGYTLLKTLMEIEPNTVFLNKVHTSYALESRINSALFRCFENDSFDDSGLTRIFEPSARALTRLQDYMRMKVVEPEEVLHARSSSYDSCFHSFCSDKSEEIMSLFSWDMGYHSAAEGDRFVGAFLKAAKWVWLLHKLANATNPSVQIMRVGRGQELEPTYLEAVVPPPSGSCQSCSAAASVPKVEFMVMPGFIAHHKIFKCRVYPHYMCR</sequence>
<dbReference type="Pfam" id="PF24994">
    <property type="entry name" value="GIL1_IRKI_C"/>
    <property type="match status" value="1"/>
</dbReference>
<evidence type="ECO:0000313" key="3">
    <source>
        <dbReference type="EMBL" id="KAH7387032.1"/>
    </source>
</evidence>